<dbReference type="OrthoDB" id="6369005at2"/>
<evidence type="ECO:0000259" key="3">
    <source>
        <dbReference type="SMART" id="SM00470"/>
    </source>
</evidence>
<dbReference type="GO" id="GO:0007059">
    <property type="term" value="P:chromosome segregation"/>
    <property type="evidence" value="ECO:0007669"/>
    <property type="project" value="TreeGrafter"/>
</dbReference>
<dbReference type="InterPro" id="IPR004437">
    <property type="entry name" value="ParB/RepB/Spo0J"/>
</dbReference>
<dbReference type="GO" id="GO:0005694">
    <property type="term" value="C:chromosome"/>
    <property type="evidence" value="ECO:0007669"/>
    <property type="project" value="TreeGrafter"/>
</dbReference>
<dbReference type="EMBL" id="MSCW01000009">
    <property type="protein sequence ID" value="ONF42551.1"/>
    <property type="molecule type" value="Genomic_DNA"/>
</dbReference>
<evidence type="ECO:0000256" key="1">
    <source>
        <dbReference type="ARBA" id="ARBA00006295"/>
    </source>
</evidence>
<feature type="region of interest" description="Disordered" evidence="2">
    <location>
        <begin position="1"/>
        <end position="45"/>
    </location>
</feature>
<keyword evidence="5" id="KW-1185">Reference proteome</keyword>
<dbReference type="InterPro" id="IPR050336">
    <property type="entry name" value="Chromosome_partition/occlusion"/>
</dbReference>
<dbReference type="PANTHER" id="PTHR33375">
    <property type="entry name" value="CHROMOSOME-PARTITIONING PROTEIN PARB-RELATED"/>
    <property type="match status" value="1"/>
</dbReference>
<evidence type="ECO:0000313" key="5">
    <source>
        <dbReference type="Proteomes" id="UP000189339"/>
    </source>
</evidence>
<proteinExistence type="inferred from homology"/>
<dbReference type="Pfam" id="PF02195">
    <property type="entry name" value="ParB_N"/>
    <property type="match status" value="1"/>
</dbReference>
<dbReference type="InterPro" id="IPR003115">
    <property type="entry name" value="ParB_N"/>
</dbReference>
<dbReference type="SMART" id="SM00470">
    <property type="entry name" value="ParB"/>
    <property type="match status" value="1"/>
</dbReference>
<evidence type="ECO:0000256" key="2">
    <source>
        <dbReference type="SAM" id="MobiDB-lite"/>
    </source>
</evidence>
<comment type="similarity">
    <text evidence="1">Belongs to the ParB family.</text>
</comment>
<dbReference type="Gene3D" id="3.90.1530.30">
    <property type="match status" value="1"/>
</dbReference>
<name>A0A1V2DQ87_9GAMM</name>
<comment type="caution">
    <text evidence="4">The sequence shown here is derived from an EMBL/GenBank/DDBJ whole genome shotgun (WGS) entry which is preliminary data.</text>
</comment>
<dbReference type="Proteomes" id="UP000189339">
    <property type="component" value="Unassembled WGS sequence"/>
</dbReference>
<dbReference type="Gene3D" id="1.10.10.2830">
    <property type="match status" value="1"/>
</dbReference>
<gene>
    <name evidence="4" type="ORF">BTO32_15195</name>
</gene>
<dbReference type="RefSeq" id="WP_076725496.1">
    <property type="nucleotide sequence ID" value="NZ_MSCW01000009.1"/>
</dbReference>
<feature type="domain" description="ParB-like N-terminal" evidence="3">
    <location>
        <begin position="82"/>
        <end position="181"/>
    </location>
</feature>
<dbReference type="InterPro" id="IPR036086">
    <property type="entry name" value="ParB/Sulfiredoxin_sf"/>
</dbReference>
<dbReference type="GO" id="GO:0003677">
    <property type="term" value="F:DNA binding"/>
    <property type="evidence" value="ECO:0007669"/>
    <property type="project" value="InterPro"/>
</dbReference>
<sequence length="364" mass="41185">MAKTRARAHLDLKNEVETKEGEKAFGSRRNKSTAPAEPEQVDLNKNLQAQKKEINTPSKANTGSVFSVEQGEKTLGTVIGYSYLDPNRIKTWAYKDRTLAELEWDKESLEEFIADVEEAGFTTPIVVRPIEGASENDEFLYEEIAGFKRHYVAKKLNLPIPAEIRKLTDAEAFRLQKSENTERTEPSFWSRAISWSQLDESFGATQRERAKIAGASESQFSTALRLVRRMPEEIVKSLRLYTFGYNALIALLQFIDQDDDNTKRQERIDRIIENSDRFDARPEKAESIIRGIAADFQKEKSGAKPANAAEVVTTKKGGKVFSIKRKKNGATIDLHQIGMEFADLNEIRDMLLKHLKSKGVPISD</sequence>
<dbReference type="STRING" id="135739.BTO32_15195"/>
<dbReference type="InterPro" id="IPR037972">
    <property type="entry name" value="RepB_N"/>
</dbReference>
<dbReference type="AlphaFoldDB" id="A0A1V2DQ87"/>
<dbReference type="PANTHER" id="PTHR33375:SF1">
    <property type="entry name" value="CHROMOSOME-PARTITIONING PROTEIN PARB-RELATED"/>
    <property type="match status" value="1"/>
</dbReference>
<protein>
    <recommendedName>
        <fullName evidence="3">ParB-like N-terminal domain-containing protein</fullName>
    </recommendedName>
</protein>
<dbReference type="SUPFAM" id="SSF110849">
    <property type="entry name" value="ParB/Sulfiredoxin"/>
    <property type="match status" value="1"/>
</dbReference>
<accession>A0A1V2DQ87</accession>
<feature type="compositionally biased region" description="Basic and acidic residues" evidence="2">
    <location>
        <begin position="8"/>
        <end position="25"/>
    </location>
</feature>
<dbReference type="CDD" id="cd16405">
    <property type="entry name" value="RepB_like_N"/>
    <property type="match status" value="1"/>
</dbReference>
<dbReference type="NCBIfam" id="TIGR00180">
    <property type="entry name" value="parB_part"/>
    <property type="match status" value="1"/>
</dbReference>
<dbReference type="SUPFAM" id="SSF109709">
    <property type="entry name" value="KorB DNA-binding domain-like"/>
    <property type="match status" value="1"/>
</dbReference>
<reference evidence="4 5" key="1">
    <citation type="submission" date="2016-12" db="EMBL/GenBank/DDBJ databases">
        <title>Marinobacter lutaoensis whole genome sequencing.</title>
        <authorList>
            <person name="Verma A."/>
            <person name="Krishnamurthi S."/>
        </authorList>
    </citation>
    <scope>NUCLEOTIDE SEQUENCE [LARGE SCALE GENOMIC DNA]</scope>
    <source>
        <strain evidence="4 5">T5054</strain>
    </source>
</reference>
<evidence type="ECO:0000313" key="4">
    <source>
        <dbReference type="EMBL" id="ONF42551.1"/>
    </source>
</evidence>
<organism evidence="4 5">
    <name type="scientific">Marinobacter lutaoensis</name>
    <dbReference type="NCBI Taxonomy" id="135739"/>
    <lineage>
        <taxon>Bacteria</taxon>
        <taxon>Pseudomonadati</taxon>
        <taxon>Pseudomonadota</taxon>
        <taxon>Gammaproteobacteria</taxon>
        <taxon>Pseudomonadales</taxon>
        <taxon>Marinobacteraceae</taxon>
        <taxon>Marinobacter</taxon>
    </lineage>
</organism>